<reference evidence="2 3" key="1">
    <citation type="submission" date="2015-04" db="EMBL/GenBank/DDBJ databases">
        <title>Draft genome of the roundworm Trichinella nativa.</title>
        <authorList>
            <person name="Mitreva M."/>
        </authorList>
    </citation>
    <scope>NUCLEOTIDE SEQUENCE [LARGE SCALE GENOMIC DNA]</scope>
    <source>
        <strain evidence="2 3">ISS45</strain>
    </source>
</reference>
<gene>
    <name evidence="2" type="ORF">D917_01327</name>
</gene>
<feature type="compositionally biased region" description="Polar residues" evidence="1">
    <location>
        <begin position="1"/>
        <end position="11"/>
    </location>
</feature>
<dbReference type="EMBL" id="LVZM01003559">
    <property type="protein sequence ID" value="OUC47915.1"/>
    <property type="molecule type" value="Genomic_DNA"/>
</dbReference>
<name>A0A1Y3ESP3_9BILA</name>
<proteinExistence type="predicted"/>
<dbReference type="AlphaFoldDB" id="A0A1Y3ESP3"/>
<comment type="caution">
    <text evidence="2">The sequence shown here is derived from an EMBL/GenBank/DDBJ whole genome shotgun (WGS) entry which is preliminary data.</text>
</comment>
<accession>A0A1Y3ESP3</accession>
<organism evidence="2 3">
    <name type="scientific">Trichinella nativa</name>
    <dbReference type="NCBI Taxonomy" id="6335"/>
    <lineage>
        <taxon>Eukaryota</taxon>
        <taxon>Metazoa</taxon>
        <taxon>Ecdysozoa</taxon>
        <taxon>Nematoda</taxon>
        <taxon>Enoplea</taxon>
        <taxon>Dorylaimia</taxon>
        <taxon>Trichinellida</taxon>
        <taxon>Trichinellidae</taxon>
        <taxon>Trichinella</taxon>
    </lineage>
</organism>
<evidence type="ECO:0000313" key="2">
    <source>
        <dbReference type="EMBL" id="OUC47915.1"/>
    </source>
</evidence>
<evidence type="ECO:0000313" key="3">
    <source>
        <dbReference type="Proteomes" id="UP000243006"/>
    </source>
</evidence>
<dbReference type="Proteomes" id="UP000243006">
    <property type="component" value="Unassembled WGS sequence"/>
</dbReference>
<evidence type="ECO:0000256" key="1">
    <source>
        <dbReference type="SAM" id="MobiDB-lite"/>
    </source>
</evidence>
<feature type="region of interest" description="Disordered" evidence="1">
    <location>
        <begin position="1"/>
        <end position="37"/>
    </location>
</feature>
<sequence length="91" mass="10241">MIPNSTGSSLRQPKKPNNPPNSTVRRGRRFGGRQRNAAGSFSFHLQEMAKNNEVSDILFQNSEEKASRKNVRLLIILTSLSAHKIDQKCFS</sequence>
<protein>
    <submittedName>
        <fullName evidence="2">Uncharacterized protein</fullName>
    </submittedName>
</protein>